<name>A0A1N7PVC6_9PROT</name>
<dbReference type="PRINTS" id="PR00455">
    <property type="entry name" value="HTHTETR"/>
</dbReference>
<dbReference type="PANTHER" id="PTHR30055">
    <property type="entry name" value="HTH-TYPE TRANSCRIPTIONAL REGULATOR RUTR"/>
    <property type="match status" value="1"/>
</dbReference>
<dbReference type="InterPro" id="IPR050109">
    <property type="entry name" value="HTH-type_TetR-like_transc_reg"/>
</dbReference>
<dbReference type="STRING" id="80876.SAMN05421779_10887"/>
<organism evidence="6 7">
    <name type="scientific">Insolitispirillum peregrinum</name>
    <dbReference type="NCBI Taxonomy" id="80876"/>
    <lineage>
        <taxon>Bacteria</taxon>
        <taxon>Pseudomonadati</taxon>
        <taxon>Pseudomonadota</taxon>
        <taxon>Alphaproteobacteria</taxon>
        <taxon>Rhodospirillales</taxon>
        <taxon>Novispirillaceae</taxon>
        <taxon>Insolitispirillum</taxon>
    </lineage>
</organism>
<dbReference type="PANTHER" id="PTHR30055:SF234">
    <property type="entry name" value="HTH-TYPE TRANSCRIPTIONAL REGULATOR BETI"/>
    <property type="match status" value="1"/>
</dbReference>
<dbReference type="InterPro" id="IPR001647">
    <property type="entry name" value="HTH_TetR"/>
</dbReference>
<evidence type="ECO:0000256" key="3">
    <source>
        <dbReference type="ARBA" id="ARBA00023163"/>
    </source>
</evidence>
<keyword evidence="7" id="KW-1185">Reference proteome</keyword>
<dbReference type="RefSeq" id="WP_084194962.1">
    <property type="nucleotide sequence ID" value="NZ_FTOA01000008.1"/>
</dbReference>
<dbReference type="EMBL" id="FTOA01000008">
    <property type="protein sequence ID" value="SIT14574.1"/>
    <property type="molecule type" value="Genomic_DNA"/>
</dbReference>
<dbReference type="InterPro" id="IPR023772">
    <property type="entry name" value="DNA-bd_HTH_TetR-type_CS"/>
</dbReference>
<protein>
    <submittedName>
        <fullName evidence="6">Transcriptional regulator, TetR family</fullName>
    </submittedName>
</protein>
<dbReference type="PROSITE" id="PS50977">
    <property type="entry name" value="HTH_TETR_2"/>
    <property type="match status" value="1"/>
</dbReference>
<gene>
    <name evidence="6" type="ORF">SAMN05421779_10887</name>
</gene>
<proteinExistence type="predicted"/>
<dbReference type="PROSITE" id="PS01081">
    <property type="entry name" value="HTH_TETR_1"/>
    <property type="match status" value="1"/>
</dbReference>
<dbReference type="SUPFAM" id="SSF48498">
    <property type="entry name" value="Tetracyclin repressor-like, C-terminal domain"/>
    <property type="match status" value="1"/>
</dbReference>
<evidence type="ECO:0000259" key="5">
    <source>
        <dbReference type="PROSITE" id="PS50977"/>
    </source>
</evidence>
<dbReference type="InterPro" id="IPR009057">
    <property type="entry name" value="Homeodomain-like_sf"/>
</dbReference>
<keyword evidence="1" id="KW-0805">Transcription regulation</keyword>
<dbReference type="Gene3D" id="1.10.357.10">
    <property type="entry name" value="Tetracycline Repressor, domain 2"/>
    <property type="match status" value="1"/>
</dbReference>
<keyword evidence="3" id="KW-0804">Transcription</keyword>
<dbReference type="AlphaFoldDB" id="A0A1N7PVC6"/>
<dbReference type="OrthoDB" id="9803547at2"/>
<dbReference type="GO" id="GO:0000976">
    <property type="term" value="F:transcription cis-regulatory region binding"/>
    <property type="evidence" value="ECO:0007669"/>
    <property type="project" value="TreeGrafter"/>
</dbReference>
<evidence type="ECO:0000256" key="4">
    <source>
        <dbReference type="PROSITE-ProRule" id="PRU00335"/>
    </source>
</evidence>
<dbReference type="InterPro" id="IPR036271">
    <property type="entry name" value="Tet_transcr_reg_TetR-rel_C_sf"/>
</dbReference>
<dbReference type="GO" id="GO:0003700">
    <property type="term" value="F:DNA-binding transcription factor activity"/>
    <property type="evidence" value="ECO:0007669"/>
    <property type="project" value="TreeGrafter"/>
</dbReference>
<dbReference type="Pfam" id="PF00440">
    <property type="entry name" value="TetR_N"/>
    <property type="match status" value="1"/>
</dbReference>
<feature type="domain" description="HTH tetR-type" evidence="5">
    <location>
        <begin position="14"/>
        <end position="74"/>
    </location>
</feature>
<dbReference type="Proteomes" id="UP000185678">
    <property type="component" value="Unassembled WGS sequence"/>
</dbReference>
<sequence>MTRKALSGRESNKANIQSRVVQCALQLFREKGVDATTMETVAEVAGITKRTLYRYFPKKEAIADAYWQENVREKVAMLPELLQAYPDTRARLMAIFLDASAGLRADPEIARMHFSYQFQQLGRELEGKAGLANDFTAFLTAVIYKGQTSGDVRPDIPAEQLAWQVQLLFAGICLTWFANPDVYALEARLTEAIACFMDGAGIAH</sequence>
<dbReference type="SUPFAM" id="SSF46689">
    <property type="entry name" value="Homeodomain-like"/>
    <property type="match status" value="1"/>
</dbReference>
<feature type="DNA-binding region" description="H-T-H motif" evidence="4">
    <location>
        <begin position="37"/>
        <end position="56"/>
    </location>
</feature>
<evidence type="ECO:0000313" key="7">
    <source>
        <dbReference type="Proteomes" id="UP000185678"/>
    </source>
</evidence>
<accession>A0A1N7PVC6</accession>
<reference evidence="6 7" key="1">
    <citation type="submission" date="2017-01" db="EMBL/GenBank/DDBJ databases">
        <authorList>
            <person name="Mah S.A."/>
            <person name="Swanson W.J."/>
            <person name="Moy G.W."/>
            <person name="Vacquier V.D."/>
        </authorList>
    </citation>
    <scope>NUCLEOTIDE SEQUENCE [LARGE SCALE GENOMIC DNA]</scope>
    <source>
        <strain evidence="6 7">DSM 11589</strain>
    </source>
</reference>
<evidence type="ECO:0000313" key="6">
    <source>
        <dbReference type="EMBL" id="SIT14574.1"/>
    </source>
</evidence>
<evidence type="ECO:0000256" key="2">
    <source>
        <dbReference type="ARBA" id="ARBA00023125"/>
    </source>
</evidence>
<evidence type="ECO:0000256" key="1">
    <source>
        <dbReference type="ARBA" id="ARBA00023015"/>
    </source>
</evidence>
<keyword evidence="2 4" id="KW-0238">DNA-binding</keyword>